<evidence type="ECO:0000313" key="2">
    <source>
        <dbReference type="Proteomes" id="UP000199421"/>
    </source>
</evidence>
<dbReference type="SUPFAM" id="SSF117074">
    <property type="entry name" value="Hypothetical protein PA1324"/>
    <property type="match status" value="1"/>
</dbReference>
<keyword evidence="2" id="KW-1185">Reference proteome</keyword>
<proteinExistence type="predicted"/>
<accession>A0A1H7MF62</accession>
<reference evidence="2" key="1">
    <citation type="submission" date="2016-10" db="EMBL/GenBank/DDBJ databases">
        <authorList>
            <person name="Varghese N."/>
            <person name="Submissions S."/>
        </authorList>
    </citation>
    <scope>NUCLEOTIDE SEQUENCE [LARGE SCALE GENOMIC DNA]</scope>
    <source>
        <strain evidence="2">DSM 18733</strain>
    </source>
</reference>
<dbReference type="EMBL" id="FOAF01000001">
    <property type="protein sequence ID" value="SEL09277.1"/>
    <property type="molecule type" value="Genomic_DNA"/>
</dbReference>
<protein>
    <recommendedName>
        <fullName evidence="3">SD-repeat containing protein B domain-containing protein</fullName>
    </recommendedName>
</protein>
<dbReference type="STRING" id="407022.SAMN05661044_01964"/>
<name>A0A1H7MF62_OLID1</name>
<dbReference type="OrthoDB" id="908824at2"/>
<organism evidence="1 2">
    <name type="scientific">Olivibacter domesticus</name>
    <name type="common">Pseudosphingobacterium domesticum</name>
    <dbReference type="NCBI Taxonomy" id="407022"/>
    <lineage>
        <taxon>Bacteria</taxon>
        <taxon>Pseudomonadati</taxon>
        <taxon>Bacteroidota</taxon>
        <taxon>Sphingobacteriia</taxon>
        <taxon>Sphingobacteriales</taxon>
        <taxon>Sphingobacteriaceae</taxon>
        <taxon>Olivibacter</taxon>
    </lineage>
</organism>
<sequence length="940" mass="106789">MLLKGILTIVILLYAMALVPTYLYAQEPPELIYAFEKDTIIIQPGKTFSNKLVVKNHSKQSVLLKMEPASKASHNALIALPDTIRISPGEQKAFPVKYLADKKTIVENLQHFGVHLKVMNHNVKAASAAYFYTQLADIRTLTLQTEQPVYFLQPTSNQTQLMLNCVNSGLIPLSFRLILSEVPEGLEFIGEQMNMTLPPGGRQLVPFTARKKTDSRQASDFSVTIQAVDASGQQLAVYRVRVQSVNSVSSFFSNAPFAQTPNNTAAFRYLSLNQYNEIYQMQANGQLNMANNHNLNYRLNLDYYQQLGGVNLYDTYLSYRNRQFGVKLGNIYENLDYALSGRGARASYYLNDVDRISVYALQNNYMLASQIFNDLPNENILAANYNFLRDGQEGRLTYVHSHQSFNALNSHQVSTAIPFKLGEQHNLRIEAGYSQETFTDTPSTKRAVAGGVDYSITRNGYQFSTNNYYSSPYFTGLRRGILQSDTRILKTTESGQTYSARVSLLNNRPSYQGRRYGYGYLPFQNSIYVYELGYSMSLGSFRLEVKPYLMQQRLRNGTYSPNGASQPRWKSAAIRSQLNLSYAAPVHSFYLHADYGYVYESTTPMAPDPYHSLRVNGSYINPLFGVSTYIQINPYYLSDLFANANDAAYRLYSIGPNTNFTIFKNKLQVQLAAMYNYYGFTNTHNYSVNGSARWQLKGNWAIATDVFYTVMKMRTAVPAEVGFSYIRSSFDTRQIRIGIEKQFAAMHASNGKKLRLIYYGDMNNNGNRDEDESYIADLMVKMNDQTAVTDNSGQAEFQHMPIGNYTVDLVSTKGWISTEPVSIVLNKNKTIEVPLTQTRMLQGRMQVMGKNYQSTAPLLSGIRLIATDSQGRQHQTLTDQEGKYTFYLAPDIYKITIETEDMPFSIENKVEQINMNAAQEKYILDFKYRDQRRKVGIKKF</sequence>
<dbReference type="InterPro" id="IPR013783">
    <property type="entry name" value="Ig-like_fold"/>
</dbReference>
<evidence type="ECO:0000313" key="1">
    <source>
        <dbReference type="EMBL" id="SEL09277.1"/>
    </source>
</evidence>
<dbReference type="Gene3D" id="2.60.40.10">
    <property type="entry name" value="Immunoglobulins"/>
    <property type="match status" value="1"/>
</dbReference>
<gene>
    <name evidence="1" type="ORF">SAMN05661044_01964</name>
</gene>
<evidence type="ECO:0008006" key="3">
    <source>
        <dbReference type="Google" id="ProtNLM"/>
    </source>
</evidence>
<dbReference type="AlphaFoldDB" id="A0A1H7MF62"/>
<dbReference type="Proteomes" id="UP000199421">
    <property type="component" value="Unassembled WGS sequence"/>
</dbReference>